<dbReference type="Pfam" id="PF06841">
    <property type="entry name" value="Phage_T4_gp19"/>
    <property type="match status" value="1"/>
</dbReference>
<dbReference type="AlphaFoldDB" id="A0A2G8T4D3"/>
<proteinExistence type="predicted"/>
<dbReference type="NCBIfam" id="TIGR02241">
    <property type="entry name" value="conserved hypothetical phage tail region protein"/>
    <property type="match status" value="1"/>
</dbReference>
<dbReference type="EMBL" id="PDOB01000005">
    <property type="protein sequence ID" value="PIL40884.1"/>
    <property type="molecule type" value="Genomic_DNA"/>
</dbReference>
<sequence>MAEPGNVTQTAAGHPGDWFGDVYPVPAFYFKVAFAAAELSDDASFQEVSGLGSEMAFEEFREGGENRFIHRLPTGVKHVPLELKRGVGSVESALVRWCRAALDGDGLARIQTLPLAVYLMNAYKVPIRAWQFADAFPIKWEFDAFNSTKNEVAIEKIVLSYSYSTRLI</sequence>
<dbReference type="RefSeq" id="WP_099914988.1">
    <property type="nucleotide sequence ID" value="NZ_BMHS01000008.1"/>
</dbReference>
<reference evidence="1" key="1">
    <citation type="submission" date="2017-10" db="EMBL/GenBank/DDBJ databases">
        <title>Massilia psychrophilum sp. nov., a novel purple-pigmented bacterium isolated from Tianshan glacier, Xinjiang Municipality, China.</title>
        <authorList>
            <person name="Wang H."/>
        </authorList>
    </citation>
    <scope>NUCLEOTIDE SEQUENCE [LARGE SCALE GENOMIC DNA]</scope>
    <source>
        <strain evidence="1">JCM 30813</strain>
    </source>
</reference>
<keyword evidence="2" id="KW-1185">Reference proteome</keyword>
<dbReference type="PANTHER" id="PTHR38009:SF1">
    <property type="entry name" value="CONSERVED HYPOTHETICAL PHAGE TAIL PROTEIN"/>
    <property type="match status" value="1"/>
</dbReference>
<dbReference type="InterPro" id="IPR011747">
    <property type="entry name" value="CHP02241"/>
</dbReference>
<dbReference type="Proteomes" id="UP000228593">
    <property type="component" value="Unassembled WGS sequence"/>
</dbReference>
<evidence type="ECO:0000313" key="1">
    <source>
        <dbReference type="EMBL" id="PIL40884.1"/>
    </source>
</evidence>
<dbReference type="PANTHER" id="PTHR38009">
    <property type="entry name" value="CONSERVED HYPOTHETICAL PHAGE TAIL PROTEIN"/>
    <property type="match status" value="1"/>
</dbReference>
<dbReference type="GO" id="GO:0005198">
    <property type="term" value="F:structural molecule activity"/>
    <property type="evidence" value="ECO:0007669"/>
    <property type="project" value="InterPro"/>
</dbReference>
<accession>A0A2G8T4D3</accession>
<protein>
    <submittedName>
        <fullName evidence="1">Phage tail protein</fullName>
    </submittedName>
</protein>
<name>A0A2G8T4D3_9BURK</name>
<evidence type="ECO:0000313" key="2">
    <source>
        <dbReference type="Proteomes" id="UP000228593"/>
    </source>
</evidence>
<dbReference type="OrthoDB" id="9799891at2"/>
<organism evidence="1 2">
    <name type="scientific">Massilia psychrophila</name>
    <dbReference type="NCBI Taxonomy" id="1603353"/>
    <lineage>
        <taxon>Bacteria</taxon>
        <taxon>Pseudomonadati</taxon>
        <taxon>Pseudomonadota</taxon>
        <taxon>Betaproteobacteria</taxon>
        <taxon>Burkholderiales</taxon>
        <taxon>Oxalobacteraceae</taxon>
        <taxon>Telluria group</taxon>
        <taxon>Massilia</taxon>
    </lineage>
</organism>
<comment type="caution">
    <text evidence="1">The sequence shown here is derived from an EMBL/GenBank/DDBJ whole genome shotgun (WGS) entry which is preliminary data.</text>
</comment>
<dbReference type="InterPro" id="IPR010667">
    <property type="entry name" value="Phage_T4_Gp19"/>
</dbReference>
<gene>
    <name evidence="1" type="ORF">CR103_05400</name>
</gene>